<name>A0A3R7IPL1_9ACTN</name>
<feature type="signal peptide" evidence="2">
    <location>
        <begin position="1"/>
        <end position="23"/>
    </location>
</feature>
<feature type="region of interest" description="Disordered" evidence="1">
    <location>
        <begin position="28"/>
        <end position="63"/>
    </location>
</feature>
<proteinExistence type="predicted"/>
<sequence>MRVLTRYLSVAAAAGIIATVLVGAKMASSEDTSAGKGSDKPSASVPSELPAPLSFAYGEKRPEQQIDTPRVGICYPFDGVVPTAFRNSTELAAQLYPAADCGGEPGVLMSPGEQRTGTAAGRGVVFVVPAGQAG</sequence>
<reference evidence="3 4" key="1">
    <citation type="journal article" date="2014" name="Genome Announc.">
        <title>Draft Genome Sequence of Streptomyces fradiae ATCC 19609, a Strain Highly Sensitive to Antibiotics.</title>
        <authorList>
            <person name="Bekker O.B."/>
            <person name="Klimina K.M."/>
            <person name="Vatlin A.A."/>
            <person name="Zakharevich N.V."/>
            <person name="Kasianov A.S."/>
            <person name="Danilenko V.N."/>
        </authorList>
    </citation>
    <scope>NUCLEOTIDE SEQUENCE [LARGE SCALE GENOMIC DNA]</scope>
    <source>
        <strain evidence="3 4">ATCC 19609</strain>
    </source>
</reference>
<dbReference type="Proteomes" id="UP000028058">
    <property type="component" value="Unassembled WGS sequence"/>
</dbReference>
<feature type="chain" id="PRO_5043188327" evidence="2">
    <location>
        <begin position="24"/>
        <end position="134"/>
    </location>
</feature>
<evidence type="ECO:0000313" key="3">
    <source>
        <dbReference type="EMBL" id="RKM93318.1"/>
    </source>
</evidence>
<dbReference type="EMBL" id="JNAD02000011">
    <property type="protein sequence ID" value="RKM93318.1"/>
    <property type="molecule type" value="Genomic_DNA"/>
</dbReference>
<protein>
    <submittedName>
        <fullName evidence="3">Uncharacterized protein</fullName>
    </submittedName>
</protein>
<organism evidence="3 4">
    <name type="scientific">Streptomyces xinghaiensis</name>
    <dbReference type="NCBI Taxonomy" id="1038928"/>
    <lineage>
        <taxon>Bacteria</taxon>
        <taxon>Bacillati</taxon>
        <taxon>Actinomycetota</taxon>
        <taxon>Actinomycetes</taxon>
        <taxon>Kitasatosporales</taxon>
        <taxon>Streptomycetaceae</taxon>
        <taxon>Streptomyces</taxon>
    </lineage>
</organism>
<dbReference type="AlphaFoldDB" id="A0A3R7IPL1"/>
<gene>
    <name evidence="3" type="ORF">SFRA_022815</name>
</gene>
<comment type="caution">
    <text evidence="3">The sequence shown here is derived from an EMBL/GenBank/DDBJ whole genome shotgun (WGS) entry which is preliminary data.</text>
</comment>
<accession>A0A3R7IPL1</accession>
<evidence type="ECO:0000256" key="1">
    <source>
        <dbReference type="SAM" id="MobiDB-lite"/>
    </source>
</evidence>
<evidence type="ECO:0000256" key="2">
    <source>
        <dbReference type="SAM" id="SignalP"/>
    </source>
</evidence>
<evidence type="ECO:0000313" key="4">
    <source>
        <dbReference type="Proteomes" id="UP000028058"/>
    </source>
</evidence>
<keyword evidence="2" id="KW-0732">Signal</keyword>
<keyword evidence="4" id="KW-1185">Reference proteome</keyword>